<dbReference type="Gene3D" id="1.10.10.10">
    <property type="entry name" value="Winged helix-like DNA-binding domain superfamily/Winged helix DNA-binding domain"/>
    <property type="match status" value="1"/>
</dbReference>
<organism evidence="4 5">
    <name type="scientific">Actinomadura chibensis</name>
    <dbReference type="NCBI Taxonomy" id="392828"/>
    <lineage>
        <taxon>Bacteria</taxon>
        <taxon>Bacillati</taxon>
        <taxon>Actinomycetota</taxon>
        <taxon>Actinomycetes</taxon>
        <taxon>Streptosporangiales</taxon>
        <taxon>Thermomonosporaceae</taxon>
        <taxon>Actinomadura</taxon>
    </lineage>
</organism>
<feature type="domain" description="Transcription regulator PadR N-terminal" evidence="2">
    <location>
        <begin position="11"/>
        <end position="84"/>
    </location>
</feature>
<dbReference type="RefSeq" id="WP_067898496.1">
    <property type="nucleotide sequence ID" value="NZ_VSFG01000005.1"/>
</dbReference>
<feature type="region of interest" description="Disordered" evidence="1">
    <location>
        <begin position="182"/>
        <end position="209"/>
    </location>
</feature>
<dbReference type="InterPro" id="IPR036390">
    <property type="entry name" value="WH_DNA-bd_sf"/>
</dbReference>
<dbReference type="EMBL" id="VSFG01000005">
    <property type="protein sequence ID" value="TYB44155.1"/>
    <property type="molecule type" value="Genomic_DNA"/>
</dbReference>
<feature type="domain" description="Transcription regulator PadR C-terminal" evidence="3">
    <location>
        <begin position="96"/>
        <end position="168"/>
    </location>
</feature>
<evidence type="ECO:0000313" key="4">
    <source>
        <dbReference type="EMBL" id="TYB44155.1"/>
    </source>
</evidence>
<sequence>MVRLSSSSYLVLGLIGLRGPSSSYQLERAVERSIGHFWPFPHSQLYVEPRRLAEAGLLDESAETEGRRRRTYSLTERGREALREWLNDPDTEVFQVRNEAELKLFFSELGDEGTVQRLAESQIRSHGDRLAEFHKTLERLSDVPDLEKRVVPLVLGVRIEEACLSFWRDVRDNGVRDVLARAGLTRPGDEPLPAETSEPPGGRAGRHPG</sequence>
<keyword evidence="5" id="KW-1185">Reference proteome</keyword>
<dbReference type="PANTHER" id="PTHR43252">
    <property type="entry name" value="TRANSCRIPTIONAL REGULATOR YQJI"/>
    <property type="match status" value="1"/>
</dbReference>
<proteinExistence type="predicted"/>
<dbReference type="Pfam" id="PF03551">
    <property type="entry name" value="PadR"/>
    <property type="match status" value="1"/>
</dbReference>
<dbReference type="InterPro" id="IPR036388">
    <property type="entry name" value="WH-like_DNA-bd_sf"/>
</dbReference>
<name>A0A5D0NIP3_9ACTN</name>
<gene>
    <name evidence="4" type="ORF">FXF69_24695</name>
</gene>
<dbReference type="Proteomes" id="UP000323380">
    <property type="component" value="Unassembled WGS sequence"/>
</dbReference>
<dbReference type="InterPro" id="IPR005149">
    <property type="entry name" value="Tscrpt_reg_PadR_N"/>
</dbReference>
<dbReference type="SUPFAM" id="SSF46785">
    <property type="entry name" value="Winged helix' DNA-binding domain"/>
    <property type="match status" value="1"/>
</dbReference>
<dbReference type="PANTHER" id="PTHR43252:SF2">
    <property type="entry name" value="TRANSCRIPTION REGULATOR, PADR-LIKE FAMILY"/>
    <property type="match status" value="1"/>
</dbReference>
<evidence type="ECO:0000313" key="5">
    <source>
        <dbReference type="Proteomes" id="UP000323380"/>
    </source>
</evidence>
<protein>
    <submittedName>
        <fullName evidence="4">PadR family transcriptional regulator</fullName>
    </submittedName>
</protein>
<comment type="caution">
    <text evidence="4">The sequence shown here is derived from an EMBL/GenBank/DDBJ whole genome shotgun (WGS) entry which is preliminary data.</text>
</comment>
<dbReference type="Pfam" id="PF10400">
    <property type="entry name" value="Vir_act_alpha_C"/>
    <property type="match status" value="1"/>
</dbReference>
<evidence type="ECO:0000259" key="3">
    <source>
        <dbReference type="Pfam" id="PF10400"/>
    </source>
</evidence>
<dbReference type="STRING" id="1220554.GCA_001552135_05861"/>
<reference evidence="4 5" key="1">
    <citation type="submission" date="2019-08" db="EMBL/GenBank/DDBJ databases">
        <title>Actinomadura sp. nov. CYP1-5 isolated from mountain soil.</title>
        <authorList>
            <person name="Songsumanus A."/>
            <person name="Kuncharoen N."/>
            <person name="Kudo T."/>
            <person name="Yuki M."/>
            <person name="Igarashi Y."/>
            <person name="Tanasupawat S."/>
        </authorList>
    </citation>
    <scope>NUCLEOTIDE SEQUENCE [LARGE SCALE GENOMIC DNA]</scope>
    <source>
        <strain evidence="4 5">JCM 14158</strain>
    </source>
</reference>
<dbReference type="AlphaFoldDB" id="A0A5D0NIP3"/>
<evidence type="ECO:0000256" key="1">
    <source>
        <dbReference type="SAM" id="MobiDB-lite"/>
    </source>
</evidence>
<evidence type="ECO:0000259" key="2">
    <source>
        <dbReference type="Pfam" id="PF03551"/>
    </source>
</evidence>
<accession>A0A5D0NIP3</accession>
<dbReference type="InterPro" id="IPR018309">
    <property type="entry name" value="Tscrpt_reg_PadR_C"/>
</dbReference>